<proteinExistence type="predicted"/>
<dbReference type="AlphaFoldDB" id="A0AB36R018"/>
<feature type="region of interest" description="Disordered" evidence="1">
    <location>
        <begin position="52"/>
        <end position="77"/>
    </location>
</feature>
<dbReference type="InterPro" id="IPR004952">
    <property type="entry name" value="NifX-assoc_nitrogen_fix"/>
</dbReference>
<sequence length="226" mass="24581">MPQKCAACGRWNFHCVYLGSNRGAGVRAAVKGLALVDVLEVGHGTLLRGIGSPKPFPAHASARTTHRRKRDRPSRGVLKLGKSEIPHEPVGPAVHKDDEALASPFVKCLLRLIRTQDSFGLWEGHSDAELLAEFIITKQQQRAIPFGGEPDPDALWRLDMFYTAVALAIEERSGVSTSPTIEMKPVGASGGWAFCRDVHRFGFETFRKLAEAGTKLVDDATAAIEA</sequence>
<keyword evidence="3" id="KW-1185">Reference proteome</keyword>
<organism evidence="2 3">
    <name type="scientific">Mesorhizobium mediterraneum</name>
    <dbReference type="NCBI Taxonomy" id="43617"/>
    <lineage>
        <taxon>Bacteria</taxon>
        <taxon>Pseudomonadati</taxon>
        <taxon>Pseudomonadota</taxon>
        <taxon>Alphaproteobacteria</taxon>
        <taxon>Hyphomicrobiales</taxon>
        <taxon>Phyllobacteriaceae</taxon>
        <taxon>Mesorhizobium</taxon>
    </lineage>
</organism>
<comment type="caution">
    <text evidence="2">The sequence shown here is derived from an EMBL/GenBank/DDBJ whole genome shotgun (WGS) entry which is preliminary data.</text>
</comment>
<evidence type="ECO:0000313" key="3">
    <source>
        <dbReference type="Proteomes" id="UP000216215"/>
    </source>
</evidence>
<dbReference type="Pfam" id="PF03270">
    <property type="entry name" value="DUF269"/>
    <property type="match status" value="1"/>
</dbReference>
<dbReference type="EMBL" id="NPKI01000050">
    <property type="protein sequence ID" value="PAP97896.1"/>
    <property type="molecule type" value="Genomic_DNA"/>
</dbReference>
<name>A0AB36R018_9HYPH</name>
<evidence type="ECO:0000313" key="2">
    <source>
        <dbReference type="EMBL" id="PAP97896.1"/>
    </source>
</evidence>
<protein>
    <recommendedName>
        <fullName evidence="4">DUF269 domain-containing protein</fullName>
    </recommendedName>
</protein>
<dbReference type="Gene3D" id="1.10.3100.20">
    <property type="entry name" value="Protein of unknown function DUF269"/>
    <property type="match status" value="1"/>
</dbReference>
<dbReference type="Proteomes" id="UP000216215">
    <property type="component" value="Unassembled WGS sequence"/>
</dbReference>
<gene>
    <name evidence="2" type="ORF">CIT25_33355</name>
</gene>
<reference evidence="3" key="1">
    <citation type="submission" date="2017-08" db="EMBL/GenBank/DDBJ databases">
        <title>Mesorhizobium wenxinae sp. nov., a novel rhizobial species isolated from root nodules of chickpea (Cicer arietinum L.).</title>
        <authorList>
            <person name="Zhang J."/>
        </authorList>
    </citation>
    <scope>NUCLEOTIDE SEQUENCE [LARGE SCALE GENOMIC DNA]</scope>
    <source>
        <strain evidence="3">USDA 3392</strain>
    </source>
</reference>
<accession>A0AB36R018</accession>
<evidence type="ECO:0000256" key="1">
    <source>
        <dbReference type="SAM" id="MobiDB-lite"/>
    </source>
</evidence>
<evidence type="ECO:0008006" key="4">
    <source>
        <dbReference type="Google" id="ProtNLM"/>
    </source>
</evidence>